<keyword evidence="2" id="KW-0472">Membrane</keyword>
<gene>
    <name evidence="5" type="primary">LOC104709153</name>
</gene>
<keyword evidence="2" id="KW-1133">Transmembrane helix</keyword>
<dbReference type="RefSeq" id="XP_010424112.1">
    <property type="nucleotide sequence ID" value="XM_010425810.1"/>
</dbReference>
<dbReference type="GeneID" id="104709153"/>
<accession>A0ABM0TCC3</accession>
<dbReference type="Pfam" id="PF25464">
    <property type="entry name" value="DUF7900"/>
    <property type="match status" value="1"/>
</dbReference>
<sequence>MMSQSSESDANSSRIWGPLCCNCGRSTTLAKSWTNENPGRRFFKCVVHGFVKWADEEKPYGWQKVSLLEARDEIKILRESLKAMNVTGSTALSHDLVNKHEEEKKKLESEVMAASEREKILRQFILLSWGGFIVVIAMILVMGKI</sequence>
<feature type="domain" description="DUF7900" evidence="3">
    <location>
        <begin position="58"/>
        <end position="123"/>
    </location>
</feature>
<organism evidence="4 5">
    <name type="scientific">Camelina sativa</name>
    <name type="common">False flax</name>
    <name type="synonym">Myagrum sativum</name>
    <dbReference type="NCBI Taxonomy" id="90675"/>
    <lineage>
        <taxon>Eukaryota</taxon>
        <taxon>Viridiplantae</taxon>
        <taxon>Streptophyta</taxon>
        <taxon>Embryophyta</taxon>
        <taxon>Tracheophyta</taxon>
        <taxon>Spermatophyta</taxon>
        <taxon>Magnoliopsida</taxon>
        <taxon>eudicotyledons</taxon>
        <taxon>Gunneridae</taxon>
        <taxon>Pentapetalae</taxon>
        <taxon>rosids</taxon>
        <taxon>malvids</taxon>
        <taxon>Brassicales</taxon>
        <taxon>Brassicaceae</taxon>
        <taxon>Camelineae</taxon>
        <taxon>Camelina</taxon>
    </lineage>
</organism>
<dbReference type="Proteomes" id="UP000694864">
    <property type="component" value="Chromosome 8"/>
</dbReference>
<name>A0ABM0TCC3_CAMSA</name>
<evidence type="ECO:0000313" key="5">
    <source>
        <dbReference type="RefSeq" id="XP_010424112.1"/>
    </source>
</evidence>
<evidence type="ECO:0000256" key="1">
    <source>
        <dbReference type="SAM" id="Coils"/>
    </source>
</evidence>
<evidence type="ECO:0000259" key="3">
    <source>
        <dbReference type="Pfam" id="PF25464"/>
    </source>
</evidence>
<dbReference type="PANTHER" id="PTHR33248">
    <property type="entry name" value="ZINC ION-BINDING PROTEIN"/>
    <property type="match status" value="1"/>
</dbReference>
<keyword evidence="2" id="KW-0812">Transmembrane</keyword>
<keyword evidence="4" id="KW-1185">Reference proteome</keyword>
<feature type="coiled-coil region" evidence="1">
    <location>
        <begin position="67"/>
        <end position="117"/>
    </location>
</feature>
<reference evidence="4" key="1">
    <citation type="journal article" date="2014" name="Nat. Commun.">
        <title>The emerging biofuel crop Camelina sativa retains a highly undifferentiated hexaploid genome structure.</title>
        <authorList>
            <person name="Kagale S."/>
            <person name="Koh C."/>
            <person name="Nixon J."/>
            <person name="Bollina V."/>
            <person name="Clarke W.E."/>
            <person name="Tuteja R."/>
            <person name="Spillane C."/>
            <person name="Robinson S.J."/>
            <person name="Links M.G."/>
            <person name="Clarke C."/>
            <person name="Higgins E.E."/>
            <person name="Huebert T."/>
            <person name="Sharpe A.G."/>
            <person name="Parkin I.A."/>
        </authorList>
    </citation>
    <scope>NUCLEOTIDE SEQUENCE [LARGE SCALE GENOMIC DNA]</scope>
    <source>
        <strain evidence="4">cv. DH55</strain>
    </source>
</reference>
<protein>
    <submittedName>
        <fullName evidence="5">Uncharacterized protein At4g04775-like</fullName>
    </submittedName>
</protein>
<reference evidence="5" key="2">
    <citation type="submission" date="2025-08" db="UniProtKB">
        <authorList>
            <consortium name="RefSeq"/>
        </authorList>
    </citation>
    <scope>IDENTIFICATION</scope>
    <source>
        <tissue evidence="5">Leaf</tissue>
    </source>
</reference>
<feature type="transmembrane region" description="Helical" evidence="2">
    <location>
        <begin position="124"/>
        <end position="143"/>
    </location>
</feature>
<dbReference type="InterPro" id="IPR057222">
    <property type="entry name" value="DUF7900"/>
</dbReference>
<keyword evidence="1" id="KW-0175">Coiled coil</keyword>
<evidence type="ECO:0000313" key="4">
    <source>
        <dbReference type="Proteomes" id="UP000694864"/>
    </source>
</evidence>
<evidence type="ECO:0000256" key="2">
    <source>
        <dbReference type="SAM" id="Phobius"/>
    </source>
</evidence>
<proteinExistence type="predicted"/>